<keyword evidence="2" id="KW-1133">Transmembrane helix</keyword>
<evidence type="ECO:0000256" key="1">
    <source>
        <dbReference type="SAM" id="MobiDB-lite"/>
    </source>
</evidence>
<name>A8NGM1_COPC7</name>
<keyword evidence="4" id="KW-1185">Reference proteome</keyword>
<dbReference type="EMBL" id="AACS02000002">
    <property type="protein sequence ID" value="EAU88284.1"/>
    <property type="molecule type" value="Genomic_DNA"/>
</dbReference>
<feature type="region of interest" description="Disordered" evidence="1">
    <location>
        <begin position="243"/>
        <end position="265"/>
    </location>
</feature>
<feature type="compositionally biased region" description="Polar residues" evidence="1">
    <location>
        <begin position="207"/>
        <end position="222"/>
    </location>
</feature>
<evidence type="ECO:0008006" key="5">
    <source>
        <dbReference type="Google" id="ProtNLM"/>
    </source>
</evidence>
<dbReference type="OrthoDB" id="3244253at2759"/>
<dbReference type="InParanoid" id="A8NGM1"/>
<dbReference type="OMA" id="EPVGYAI"/>
<dbReference type="Proteomes" id="UP000001861">
    <property type="component" value="Unassembled WGS sequence"/>
</dbReference>
<evidence type="ECO:0000313" key="3">
    <source>
        <dbReference type="EMBL" id="EAU88284.1"/>
    </source>
</evidence>
<dbReference type="VEuPathDB" id="FungiDB:CC1G_11762"/>
<gene>
    <name evidence="3" type="ORF">CC1G_11762</name>
</gene>
<sequence length="312" mass="33580">MPVVVGGGVDHHVYWPATITVAPAATAVPALEPRAVSTTTLYRTPSYTAEAVDDHGPRVPVAAIAGGVVAGALLAIIATIGWIWWGRSLDRSAAKQRREAATRYNTLRNATISRPRPHTRYRPMYQPQLRTAEKQVKFANSEGEGGVDGNGQPVMTEVPVPPPTRAQRLRAMTRLHTTMNGHGNGNGIMMQEAGESLRPAPRIVHQPSKQTMSSASEYSTASGEERQIRAPSNLLLAALGMGRTGSTEGSRHSQNMDDSGSGRNRWSWSSNLGIFTRHSRQQGRTAYRTSQATEHSATTDGSGRVVVMGVAL</sequence>
<dbReference type="GeneID" id="6010053"/>
<feature type="region of interest" description="Disordered" evidence="1">
    <location>
        <begin position="143"/>
        <end position="162"/>
    </location>
</feature>
<dbReference type="AlphaFoldDB" id="A8NGM1"/>
<reference evidence="3 4" key="1">
    <citation type="journal article" date="2010" name="Proc. Natl. Acad. Sci. U.S.A.">
        <title>Insights into evolution of multicellular fungi from the assembled chromosomes of the mushroom Coprinopsis cinerea (Coprinus cinereus).</title>
        <authorList>
            <person name="Stajich J.E."/>
            <person name="Wilke S.K."/>
            <person name="Ahren D."/>
            <person name="Au C.H."/>
            <person name="Birren B.W."/>
            <person name="Borodovsky M."/>
            <person name="Burns C."/>
            <person name="Canback B."/>
            <person name="Casselton L.A."/>
            <person name="Cheng C.K."/>
            <person name="Deng J."/>
            <person name="Dietrich F.S."/>
            <person name="Fargo D.C."/>
            <person name="Farman M.L."/>
            <person name="Gathman A.C."/>
            <person name="Goldberg J."/>
            <person name="Guigo R."/>
            <person name="Hoegger P.J."/>
            <person name="Hooker J.B."/>
            <person name="Huggins A."/>
            <person name="James T.Y."/>
            <person name="Kamada T."/>
            <person name="Kilaru S."/>
            <person name="Kodira C."/>
            <person name="Kues U."/>
            <person name="Kupfer D."/>
            <person name="Kwan H.S."/>
            <person name="Lomsadze A."/>
            <person name="Li W."/>
            <person name="Lilly W.W."/>
            <person name="Ma L.J."/>
            <person name="Mackey A.J."/>
            <person name="Manning G."/>
            <person name="Martin F."/>
            <person name="Muraguchi H."/>
            <person name="Natvig D.O."/>
            <person name="Palmerini H."/>
            <person name="Ramesh M.A."/>
            <person name="Rehmeyer C.J."/>
            <person name="Roe B.A."/>
            <person name="Shenoy N."/>
            <person name="Stanke M."/>
            <person name="Ter-Hovhannisyan V."/>
            <person name="Tunlid A."/>
            <person name="Velagapudi R."/>
            <person name="Vision T.J."/>
            <person name="Zeng Q."/>
            <person name="Zolan M.E."/>
            <person name="Pukkila P.J."/>
        </authorList>
    </citation>
    <scope>NUCLEOTIDE SEQUENCE [LARGE SCALE GENOMIC DNA]</scope>
    <source>
        <strain evidence="4">Okayama-7 / 130 / ATCC MYA-4618 / FGSC 9003</strain>
    </source>
</reference>
<organism evidence="3 4">
    <name type="scientific">Coprinopsis cinerea (strain Okayama-7 / 130 / ATCC MYA-4618 / FGSC 9003)</name>
    <name type="common">Inky cap fungus</name>
    <name type="synonym">Hormographiella aspergillata</name>
    <dbReference type="NCBI Taxonomy" id="240176"/>
    <lineage>
        <taxon>Eukaryota</taxon>
        <taxon>Fungi</taxon>
        <taxon>Dikarya</taxon>
        <taxon>Basidiomycota</taxon>
        <taxon>Agaricomycotina</taxon>
        <taxon>Agaricomycetes</taxon>
        <taxon>Agaricomycetidae</taxon>
        <taxon>Agaricales</taxon>
        <taxon>Agaricineae</taxon>
        <taxon>Psathyrellaceae</taxon>
        <taxon>Coprinopsis</taxon>
    </lineage>
</organism>
<feature type="transmembrane region" description="Helical" evidence="2">
    <location>
        <begin position="61"/>
        <end position="85"/>
    </location>
</feature>
<dbReference type="KEGG" id="cci:CC1G_11762"/>
<keyword evidence="2" id="KW-0472">Membrane</keyword>
<dbReference type="RefSeq" id="XP_001833556.1">
    <property type="nucleotide sequence ID" value="XM_001833504.2"/>
</dbReference>
<comment type="caution">
    <text evidence="3">The sequence shown here is derived from an EMBL/GenBank/DDBJ whole genome shotgun (WGS) entry which is preliminary data.</text>
</comment>
<feature type="region of interest" description="Disordered" evidence="1">
    <location>
        <begin position="205"/>
        <end position="228"/>
    </location>
</feature>
<accession>A8NGM1</accession>
<proteinExistence type="predicted"/>
<evidence type="ECO:0000313" key="4">
    <source>
        <dbReference type="Proteomes" id="UP000001861"/>
    </source>
</evidence>
<evidence type="ECO:0000256" key="2">
    <source>
        <dbReference type="SAM" id="Phobius"/>
    </source>
</evidence>
<keyword evidence="2" id="KW-0812">Transmembrane</keyword>
<protein>
    <recommendedName>
        <fullName evidence="5">Transmembrane protein</fullName>
    </recommendedName>
</protein>